<organism evidence="1 2">
    <name type="scientific">Oryza meyeriana var. granulata</name>
    <dbReference type="NCBI Taxonomy" id="110450"/>
    <lineage>
        <taxon>Eukaryota</taxon>
        <taxon>Viridiplantae</taxon>
        <taxon>Streptophyta</taxon>
        <taxon>Embryophyta</taxon>
        <taxon>Tracheophyta</taxon>
        <taxon>Spermatophyta</taxon>
        <taxon>Magnoliopsida</taxon>
        <taxon>Liliopsida</taxon>
        <taxon>Poales</taxon>
        <taxon>Poaceae</taxon>
        <taxon>BOP clade</taxon>
        <taxon>Oryzoideae</taxon>
        <taxon>Oryzeae</taxon>
        <taxon>Oryzinae</taxon>
        <taxon>Oryza</taxon>
        <taxon>Oryza meyeriana</taxon>
    </lineage>
</organism>
<gene>
    <name evidence="1" type="ORF">E2562_014196</name>
</gene>
<reference evidence="1 2" key="1">
    <citation type="submission" date="2019-11" db="EMBL/GenBank/DDBJ databases">
        <title>Whole genome sequence of Oryza granulata.</title>
        <authorList>
            <person name="Li W."/>
        </authorList>
    </citation>
    <scope>NUCLEOTIDE SEQUENCE [LARGE SCALE GENOMIC DNA]</scope>
    <source>
        <strain evidence="2">cv. Menghai</strain>
        <tissue evidence="1">Leaf</tissue>
    </source>
</reference>
<name>A0A6G1BKU6_9ORYZ</name>
<accession>A0A6G1BKU6</accession>
<dbReference type="Proteomes" id="UP000479710">
    <property type="component" value="Unassembled WGS sequence"/>
</dbReference>
<evidence type="ECO:0000313" key="2">
    <source>
        <dbReference type="Proteomes" id="UP000479710"/>
    </source>
</evidence>
<proteinExistence type="predicted"/>
<dbReference type="AlphaFoldDB" id="A0A6G1BKU6"/>
<keyword evidence="2" id="KW-1185">Reference proteome</keyword>
<dbReference type="EMBL" id="SPHZ02000012">
    <property type="protein sequence ID" value="KAF0888374.1"/>
    <property type="molecule type" value="Genomic_DNA"/>
</dbReference>
<sequence>MAPLSPTTNRHHQSSLPCCQPSPLMCRSSGCDARAPRQTNKSARRREIAAITRFSDLVVANGNCTKSLSGMVVTVIGVILT</sequence>
<comment type="caution">
    <text evidence="1">The sequence shown here is derived from an EMBL/GenBank/DDBJ whole genome shotgun (WGS) entry which is preliminary data.</text>
</comment>
<evidence type="ECO:0000313" key="1">
    <source>
        <dbReference type="EMBL" id="KAF0888374.1"/>
    </source>
</evidence>
<protein>
    <submittedName>
        <fullName evidence="1">Uncharacterized protein</fullName>
    </submittedName>
</protein>